<dbReference type="InterPro" id="IPR022907">
    <property type="entry name" value="VapC_family"/>
</dbReference>
<evidence type="ECO:0000256" key="4">
    <source>
        <dbReference type="ARBA" id="ARBA00022801"/>
    </source>
</evidence>
<dbReference type="RefSeq" id="WP_345636370.1">
    <property type="nucleotide sequence ID" value="NZ_BAABJQ010000027.1"/>
</dbReference>
<dbReference type="Pfam" id="PF01850">
    <property type="entry name" value="PIN"/>
    <property type="match status" value="1"/>
</dbReference>
<dbReference type="HAMAP" id="MF_00265">
    <property type="entry name" value="VapC_Nob1"/>
    <property type="match status" value="1"/>
</dbReference>
<dbReference type="SUPFAM" id="SSF88723">
    <property type="entry name" value="PIN domain-like"/>
    <property type="match status" value="1"/>
</dbReference>
<evidence type="ECO:0000256" key="2">
    <source>
        <dbReference type="ARBA" id="ARBA00022722"/>
    </source>
</evidence>
<keyword evidence="6" id="KW-0800">Toxin</keyword>
<sequence>MIYLDSCALVKLVSPAPETDALENYLRAHADQRHVASALVRTEVRRALRRIDAPAKLLHTGDRLLAAVITIALSEQLLDAAGRLADPGLRSLDAIHLATAQSLGAALTAFVTYDRRLLGAANHAGLPTAAPR</sequence>
<evidence type="ECO:0000256" key="1">
    <source>
        <dbReference type="ARBA" id="ARBA00022649"/>
    </source>
</evidence>
<comment type="similarity">
    <text evidence="6">Belongs to the PINc/VapC protein family.</text>
</comment>
<keyword evidence="3 6" id="KW-0479">Metal-binding</keyword>
<evidence type="ECO:0000313" key="8">
    <source>
        <dbReference type="EMBL" id="GAA5196719.1"/>
    </source>
</evidence>
<comment type="caution">
    <text evidence="8">The sequence shown here is derived from an EMBL/GenBank/DDBJ whole genome shotgun (WGS) entry which is preliminary data.</text>
</comment>
<evidence type="ECO:0000256" key="6">
    <source>
        <dbReference type="HAMAP-Rule" id="MF_00265"/>
    </source>
</evidence>
<dbReference type="InterPro" id="IPR002716">
    <property type="entry name" value="PIN_dom"/>
</dbReference>
<proteinExistence type="inferred from homology"/>
<feature type="binding site" evidence="6">
    <location>
        <position position="93"/>
    </location>
    <ligand>
        <name>Mg(2+)</name>
        <dbReference type="ChEBI" id="CHEBI:18420"/>
    </ligand>
</feature>
<dbReference type="EMBL" id="BAABJQ010000027">
    <property type="protein sequence ID" value="GAA5196719.1"/>
    <property type="molecule type" value="Genomic_DNA"/>
</dbReference>
<organism evidence="8 9">
    <name type="scientific">Rugosimonospora acidiphila</name>
    <dbReference type="NCBI Taxonomy" id="556531"/>
    <lineage>
        <taxon>Bacteria</taxon>
        <taxon>Bacillati</taxon>
        <taxon>Actinomycetota</taxon>
        <taxon>Actinomycetes</taxon>
        <taxon>Micromonosporales</taxon>
        <taxon>Micromonosporaceae</taxon>
        <taxon>Rugosimonospora</taxon>
    </lineage>
</organism>
<dbReference type="Gene3D" id="3.40.50.1010">
    <property type="entry name" value="5'-nuclease"/>
    <property type="match status" value="1"/>
</dbReference>
<dbReference type="InterPro" id="IPR029060">
    <property type="entry name" value="PIN-like_dom_sf"/>
</dbReference>
<keyword evidence="1 6" id="KW-1277">Toxin-antitoxin system</keyword>
<dbReference type="CDD" id="cd09874">
    <property type="entry name" value="PIN_MT3492-like"/>
    <property type="match status" value="1"/>
</dbReference>
<evidence type="ECO:0000313" key="9">
    <source>
        <dbReference type="Proteomes" id="UP001501570"/>
    </source>
</evidence>
<dbReference type="Proteomes" id="UP001501570">
    <property type="component" value="Unassembled WGS sequence"/>
</dbReference>
<evidence type="ECO:0000256" key="3">
    <source>
        <dbReference type="ARBA" id="ARBA00022723"/>
    </source>
</evidence>
<keyword evidence="2 6" id="KW-0540">Nuclease</keyword>
<keyword evidence="9" id="KW-1185">Reference proteome</keyword>
<evidence type="ECO:0000259" key="7">
    <source>
        <dbReference type="Pfam" id="PF01850"/>
    </source>
</evidence>
<feature type="domain" description="PIN" evidence="7">
    <location>
        <begin position="2"/>
        <end position="117"/>
    </location>
</feature>
<keyword evidence="4 6" id="KW-0378">Hydrolase</keyword>
<reference evidence="9" key="1">
    <citation type="journal article" date="2019" name="Int. J. Syst. Evol. Microbiol.">
        <title>The Global Catalogue of Microorganisms (GCM) 10K type strain sequencing project: providing services to taxonomists for standard genome sequencing and annotation.</title>
        <authorList>
            <consortium name="The Broad Institute Genomics Platform"/>
            <consortium name="The Broad Institute Genome Sequencing Center for Infectious Disease"/>
            <person name="Wu L."/>
            <person name="Ma J."/>
        </authorList>
    </citation>
    <scope>NUCLEOTIDE SEQUENCE [LARGE SCALE GENOMIC DNA]</scope>
    <source>
        <strain evidence="9">JCM 18304</strain>
    </source>
</reference>
<feature type="binding site" evidence="6">
    <location>
        <position position="5"/>
    </location>
    <ligand>
        <name>Mg(2+)</name>
        <dbReference type="ChEBI" id="CHEBI:18420"/>
    </ligand>
</feature>
<evidence type="ECO:0000256" key="5">
    <source>
        <dbReference type="ARBA" id="ARBA00022842"/>
    </source>
</evidence>
<name>A0ABP9SLB8_9ACTN</name>
<accession>A0ABP9SLB8</accession>
<comment type="function">
    <text evidence="6">Toxic component of a toxin-antitoxin (TA) system. An RNase.</text>
</comment>
<dbReference type="EC" id="3.1.-.-" evidence="6"/>
<comment type="cofactor">
    <cofactor evidence="6">
        <name>Mg(2+)</name>
        <dbReference type="ChEBI" id="CHEBI:18420"/>
    </cofactor>
</comment>
<gene>
    <name evidence="6" type="primary">vapC</name>
    <name evidence="8" type="ORF">GCM10023322_66350</name>
</gene>
<protein>
    <recommendedName>
        <fullName evidence="6">Ribonuclease VapC</fullName>
        <shortName evidence="6">RNase VapC</shortName>
        <ecNumber evidence="6">3.1.-.-</ecNumber>
    </recommendedName>
    <alternativeName>
        <fullName evidence="6">Toxin VapC</fullName>
    </alternativeName>
</protein>
<keyword evidence="5 6" id="KW-0460">Magnesium</keyword>